<keyword evidence="5" id="KW-0804">Transcription</keyword>
<evidence type="ECO:0000313" key="8">
    <source>
        <dbReference type="Proteomes" id="UP001428290"/>
    </source>
</evidence>
<gene>
    <name evidence="7" type="ORF">Hgul01_01167</name>
</gene>
<sequence length="169" mass="18987">MAQPPNDSAIIALLQRGDQQTWRMLAEQWSGELYNLAWGAVYQTVPAQTIVNKVWATAIRTIHSVDQRLGLRLWLYTISCHVILDHWRDNGHAPQTASMISELQRLPEAMHLAILLHLRHNESVATIAEILGRTQRATEQLLQQGQQRLKFAVAEGFYGINQATAAAGD</sequence>
<keyword evidence="2" id="KW-0805">Transcription regulation</keyword>
<dbReference type="Gene3D" id="1.10.1740.10">
    <property type="match status" value="1"/>
</dbReference>
<dbReference type="InterPro" id="IPR013325">
    <property type="entry name" value="RNA_pol_sigma_r2"/>
</dbReference>
<dbReference type="PANTHER" id="PTHR43133:SF8">
    <property type="entry name" value="RNA POLYMERASE SIGMA FACTOR HI_1459-RELATED"/>
    <property type="match status" value="1"/>
</dbReference>
<dbReference type="PANTHER" id="PTHR43133">
    <property type="entry name" value="RNA POLYMERASE ECF-TYPE SIGMA FACTO"/>
    <property type="match status" value="1"/>
</dbReference>
<evidence type="ECO:0000256" key="3">
    <source>
        <dbReference type="ARBA" id="ARBA00023082"/>
    </source>
</evidence>
<reference evidence="7 8" key="1">
    <citation type="submission" date="2024-02" db="EMBL/GenBank/DDBJ databases">
        <title>Herpetosiphon gulosus NBRC 112829.</title>
        <authorList>
            <person name="Ichikawa N."/>
            <person name="Katano-Makiyama Y."/>
            <person name="Hidaka K."/>
        </authorList>
    </citation>
    <scope>NUCLEOTIDE SEQUENCE [LARGE SCALE GENOMIC DNA]</scope>
    <source>
        <strain evidence="7 8">NBRC 112829</strain>
    </source>
</reference>
<evidence type="ECO:0000259" key="6">
    <source>
        <dbReference type="Pfam" id="PF04542"/>
    </source>
</evidence>
<dbReference type="InterPro" id="IPR007627">
    <property type="entry name" value="RNA_pol_sigma70_r2"/>
</dbReference>
<dbReference type="Proteomes" id="UP001428290">
    <property type="component" value="Unassembled WGS sequence"/>
</dbReference>
<feature type="domain" description="RNA polymerase sigma-70 region 2" evidence="6">
    <location>
        <begin position="26"/>
        <end position="91"/>
    </location>
</feature>
<comment type="caution">
    <text evidence="7">The sequence shown here is derived from an EMBL/GenBank/DDBJ whole genome shotgun (WGS) entry which is preliminary data.</text>
</comment>
<dbReference type="InterPro" id="IPR013324">
    <property type="entry name" value="RNA_pol_sigma_r3/r4-like"/>
</dbReference>
<evidence type="ECO:0000313" key="7">
    <source>
        <dbReference type="EMBL" id="GAA5527381.1"/>
    </source>
</evidence>
<keyword evidence="3" id="KW-0731">Sigma factor</keyword>
<comment type="similarity">
    <text evidence="1">Belongs to the sigma-70 factor family. ECF subfamily.</text>
</comment>
<protein>
    <recommendedName>
        <fullName evidence="6">RNA polymerase sigma-70 region 2 domain-containing protein</fullName>
    </recommendedName>
</protein>
<dbReference type="Pfam" id="PF04542">
    <property type="entry name" value="Sigma70_r2"/>
    <property type="match status" value="1"/>
</dbReference>
<dbReference type="InterPro" id="IPR039425">
    <property type="entry name" value="RNA_pol_sigma-70-like"/>
</dbReference>
<dbReference type="SUPFAM" id="SSF88659">
    <property type="entry name" value="Sigma3 and sigma4 domains of RNA polymerase sigma factors"/>
    <property type="match status" value="1"/>
</dbReference>
<dbReference type="EMBL" id="BAABRU010000004">
    <property type="protein sequence ID" value="GAA5527381.1"/>
    <property type="molecule type" value="Genomic_DNA"/>
</dbReference>
<evidence type="ECO:0000256" key="5">
    <source>
        <dbReference type="ARBA" id="ARBA00023163"/>
    </source>
</evidence>
<keyword evidence="8" id="KW-1185">Reference proteome</keyword>
<evidence type="ECO:0000256" key="2">
    <source>
        <dbReference type="ARBA" id="ARBA00023015"/>
    </source>
</evidence>
<proteinExistence type="inferred from homology"/>
<dbReference type="RefSeq" id="WP_345721024.1">
    <property type="nucleotide sequence ID" value="NZ_BAABRU010000004.1"/>
</dbReference>
<name>A0ABP9WZA0_9CHLR</name>
<dbReference type="SUPFAM" id="SSF88946">
    <property type="entry name" value="Sigma2 domain of RNA polymerase sigma factors"/>
    <property type="match status" value="1"/>
</dbReference>
<evidence type="ECO:0000256" key="4">
    <source>
        <dbReference type="ARBA" id="ARBA00023125"/>
    </source>
</evidence>
<accession>A0ABP9WZA0</accession>
<keyword evidence="4" id="KW-0238">DNA-binding</keyword>
<evidence type="ECO:0000256" key="1">
    <source>
        <dbReference type="ARBA" id="ARBA00010641"/>
    </source>
</evidence>
<organism evidence="7 8">
    <name type="scientific">Herpetosiphon gulosus</name>
    <dbReference type="NCBI Taxonomy" id="1973496"/>
    <lineage>
        <taxon>Bacteria</taxon>
        <taxon>Bacillati</taxon>
        <taxon>Chloroflexota</taxon>
        <taxon>Chloroflexia</taxon>
        <taxon>Herpetosiphonales</taxon>
        <taxon>Herpetosiphonaceae</taxon>
        <taxon>Herpetosiphon</taxon>
    </lineage>
</organism>